<dbReference type="Pfam" id="PF04068">
    <property type="entry name" value="Fer4_RLI"/>
    <property type="match status" value="1"/>
</dbReference>
<evidence type="ECO:0000259" key="4">
    <source>
        <dbReference type="PROSITE" id="PS50893"/>
    </source>
</evidence>
<dbReference type="FunFam" id="3.40.50.300:FF:000152">
    <property type="entry name" value="ATP-binding cassette, sub-family E, member 1"/>
    <property type="match status" value="1"/>
</dbReference>
<dbReference type="SMART" id="SM00382">
    <property type="entry name" value="AAA"/>
    <property type="match status" value="2"/>
</dbReference>
<sequence length="596" mass="67958">MRIGVISSDKCKPLSCNLECKINCPVVRMGKLCIQVIVSEKKAIISEDLCIGCGICVKKCPYHAITIINFPEEMNKNLLHQFNLNSFRLYRFPIPKKGKILGIIGSNGIGKSTCLKILAGILVPNLGKFADPPSWKTIIKKFRGNDLQNYFNFLSKKEIKVSIKPQYIDTISEKTKSSVEEALNIKILEEEKKKIIKHLNLNSILKKKINILSGGELQRFAIASSSIQNADIFLFDELSSYLDIKQRIESAKMIRNLIFENEKSFIIVVEHDLAIIDYLSDLICCLYGKPGAYGVVTLPYTTKEGINVYLSGFIPTENLRFREDSIIFDSQKNNLFQKFHSEILFEYPFMKKTLDNFELIISSGKISKSEIIVLLGENGTGKTLFVKLIANILKPDNISNTSFVKKISYKPQKISPSFQGTVKDLIYKKKIMENLPNIFREKIYDQLDLNILEEKKVENLSGGELQRLAIAMCLSRDAEIYLIDEPSAYLDIEQRINISKMIKNFISETNKSSFIVEHDFMMSTFLADKVIVFEGRPSVSCKANSPQNLGEGMNFFLKKLEITFRKDPSNFRPRINKLNSVKDKEQKLMGNYYFSD</sequence>
<keyword evidence="2" id="KW-0547">Nucleotide-binding</keyword>
<comment type="subcellular location">
    <subcellularLocation>
        <location evidence="1">Plastid</location>
        <location evidence="1">Chloroplast</location>
    </subcellularLocation>
</comment>
<dbReference type="InterPro" id="IPR003439">
    <property type="entry name" value="ABC_transporter-like_ATP-bd"/>
</dbReference>
<keyword evidence="6" id="KW-0542">Nucleomorph</keyword>
<dbReference type="PROSITE" id="PS51379">
    <property type="entry name" value="4FE4S_FER_2"/>
    <property type="match status" value="1"/>
</dbReference>
<dbReference type="GO" id="GO:0005524">
    <property type="term" value="F:ATP binding"/>
    <property type="evidence" value="ECO:0007669"/>
    <property type="project" value="UniProtKB-KW"/>
</dbReference>
<dbReference type="EMBL" id="CP003682">
    <property type="protein sequence ID" value="AFP65703.1"/>
    <property type="molecule type" value="Genomic_DNA"/>
</dbReference>
<dbReference type="InterPro" id="IPR017900">
    <property type="entry name" value="4Fe4S_Fe_S_CS"/>
</dbReference>
<dbReference type="AlphaFoldDB" id="J7G8W9"/>
<evidence type="ECO:0000256" key="1">
    <source>
        <dbReference type="ARBA" id="ARBA00004229"/>
    </source>
</evidence>
<protein>
    <submittedName>
        <fullName evidence="6">RNase L inhibitor</fullName>
    </submittedName>
</protein>
<keyword evidence="3" id="KW-0067">ATP-binding</keyword>
<gene>
    <name evidence="6" type="primary">rli1</name>
    <name evidence="6" type="ORF">CMESO_563</name>
</gene>
<evidence type="ECO:0000256" key="2">
    <source>
        <dbReference type="ARBA" id="ARBA00022741"/>
    </source>
</evidence>
<accession>J7G8W9</accession>
<dbReference type="Gene3D" id="3.40.50.300">
    <property type="entry name" value="P-loop containing nucleotide triphosphate hydrolases"/>
    <property type="match status" value="2"/>
</dbReference>
<dbReference type="FunFam" id="3.40.50.300:FF:001546">
    <property type="entry name" value="RNase L inhibitor homolog"/>
    <property type="match status" value="1"/>
</dbReference>
<dbReference type="InterPro" id="IPR003593">
    <property type="entry name" value="AAA+_ATPase"/>
</dbReference>
<evidence type="ECO:0000259" key="5">
    <source>
        <dbReference type="PROSITE" id="PS51379"/>
    </source>
</evidence>
<dbReference type="SUPFAM" id="SSF52540">
    <property type="entry name" value="P-loop containing nucleoside triphosphate hydrolases"/>
    <property type="match status" value="2"/>
</dbReference>
<dbReference type="PROSITE" id="PS00211">
    <property type="entry name" value="ABC_TRANSPORTER_1"/>
    <property type="match status" value="2"/>
</dbReference>
<dbReference type="PROSITE" id="PS50893">
    <property type="entry name" value="ABC_TRANSPORTER_2"/>
    <property type="match status" value="2"/>
</dbReference>
<organism evidence="6 7">
    <name type="scientific">Chroomonas mesostigmatica CCMP1168</name>
    <dbReference type="NCBI Taxonomy" id="1195612"/>
    <lineage>
        <taxon>Eukaryota</taxon>
        <taxon>Cryptophyceae</taxon>
        <taxon>Pyrenomonadales</taxon>
        <taxon>Chroomonadaceae</taxon>
        <taxon>Chroomonas</taxon>
    </lineage>
</organism>
<dbReference type="PANTHER" id="PTHR19248">
    <property type="entry name" value="ATP-BINDING TRANSPORT PROTEIN-RELATED"/>
    <property type="match status" value="1"/>
</dbReference>
<dbReference type="PROSITE" id="PS00198">
    <property type="entry name" value="4FE4S_FER_1"/>
    <property type="match status" value="1"/>
</dbReference>
<geneLocation type="nucleomorph" evidence="6"/>
<dbReference type="SUPFAM" id="SSF54862">
    <property type="entry name" value="4Fe-4S ferredoxins"/>
    <property type="match status" value="1"/>
</dbReference>
<name>J7G8W9_9CRYP</name>
<reference evidence="6 7" key="1">
    <citation type="journal article" date="2012" name="Genome Biol. Evol.">
        <title>Nucleomorph genome sequence of the cryptophyte alga Chroomonas mesostigmatica CCMP1168 reveals lineage-specific gene loss and genome complexity.</title>
        <authorList>
            <person name="Moore C.E."/>
            <person name="Curtis B."/>
            <person name="Mills T."/>
            <person name="Tanifuji G."/>
            <person name="Archibald J.M."/>
        </authorList>
    </citation>
    <scope>NUCLEOTIDE SEQUENCE [LARGE SCALE GENOMIC DNA]</scope>
    <source>
        <strain evidence="6 7">CCMP1168</strain>
    </source>
</reference>
<feature type="domain" description="4Fe-4S ferredoxin-type" evidence="5">
    <location>
        <begin position="41"/>
        <end position="70"/>
    </location>
</feature>
<proteinExistence type="predicted"/>
<dbReference type="InterPro" id="IPR017871">
    <property type="entry name" value="ABC_transporter-like_CS"/>
</dbReference>
<evidence type="ECO:0000313" key="7">
    <source>
        <dbReference type="Proteomes" id="UP000243348"/>
    </source>
</evidence>
<dbReference type="Pfam" id="PF00037">
    <property type="entry name" value="Fer4"/>
    <property type="match status" value="1"/>
</dbReference>
<dbReference type="Pfam" id="PF00005">
    <property type="entry name" value="ABC_tran"/>
    <property type="match status" value="2"/>
</dbReference>
<dbReference type="InterPro" id="IPR013283">
    <property type="entry name" value="RLI1"/>
</dbReference>
<evidence type="ECO:0000313" key="6">
    <source>
        <dbReference type="EMBL" id="AFP65703.1"/>
    </source>
</evidence>
<dbReference type="Proteomes" id="UP000243348">
    <property type="component" value="Nucleomorph 3"/>
</dbReference>
<dbReference type="InterPro" id="IPR017896">
    <property type="entry name" value="4Fe4S_Fe-S-bd"/>
</dbReference>
<dbReference type="PRINTS" id="PR01868">
    <property type="entry name" value="ABCEFAMILY"/>
</dbReference>
<dbReference type="NCBIfam" id="NF009945">
    <property type="entry name" value="PRK13409.1"/>
    <property type="match status" value="1"/>
</dbReference>
<dbReference type="GO" id="GO:0009507">
    <property type="term" value="C:chloroplast"/>
    <property type="evidence" value="ECO:0007669"/>
    <property type="project" value="UniProtKB-SubCell"/>
</dbReference>
<dbReference type="GO" id="GO:0016887">
    <property type="term" value="F:ATP hydrolysis activity"/>
    <property type="evidence" value="ECO:0007669"/>
    <property type="project" value="InterPro"/>
</dbReference>
<feature type="domain" description="ABC transporter" evidence="4">
    <location>
        <begin position="73"/>
        <end position="312"/>
    </location>
</feature>
<dbReference type="InterPro" id="IPR007209">
    <property type="entry name" value="RNaseL-inhib-like_metal-bd_dom"/>
</dbReference>
<dbReference type="InterPro" id="IPR027417">
    <property type="entry name" value="P-loop_NTPase"/>
</dbReference>
<feature type="domain" description="ABC transporter" evidence="4">
    <location>
        <begin position="339"/>
        <end position="560"/>
    </location>
</feature>
<evidence type="ECO:0000256" key="3">
    <source>
        <dbReference type="ARBA" id="ARBA00022840"/>
    </source>
</evidence>